<protein>
    <submittedName>
        <fullName evidence="1">Uncharacterized protein</fullName>
    </submittedName>
</protein>
<sequence length="137" mass="15485">FASGGVYVRHCNAELRKHVFPRLTNPAPTLPDFRHKSSNFSGGKRIDFGRGIPSIVFTSPLFFTPFILSRFKLPESKTYLLLSWFRLSEYGCSASTNSIFCRRNFFVAELTRFSNDESDVLKISSAICFVIVMVVAS</sequence>
<keyword evidence="2" id="KW-1185">Reference proteome</keyword>
<proteinExistence type="predicted"/>
<evidence type="ECO:0000313" key="1">
    <source>
        <dbReference type="Ensembl" id="ENSCINP00000027877.2"/>
    </source>
</evidence>
<organism evidence="1 2">
    <name type="scientific">Ciona intestinalis</name>
    <name type="common">Transparent sea squirt</name>
    <name type="synonym">Ascidia intestinalis</name>
    <dbReference type="NCBI Taxonomy" id="7719"/>
    <lineage>
        <taxon>Eukaryota</taxon>
        <taxon>Metazoa</taxon>
        <taxon>Chordata</taxon>
        <taxon>Tunicata</taxon>
        <taxon>Ascidiacea</taxon>
        <taxon>Phlebobranchia</taxon>
        <taxon>Cionidae</taxon>
        <taxon>Ciona</taxon>
    </lineage>
</organism>
<dbReference type="Proteomes" id="UP000008144">
    <property type="component" value="Unassembled WGS sequence"/>
</dbReference>
<dbReference type="InParanoid" id="F6YZJ6"/>
<reference evidence="2" key="1">
    <citation type="journal article" date="2002" name="Science">
        <title>The draft genome of Ciona intestinalis: insights into chordate and vertebrate origins.</title>
        <authorList>
            <person name="Dehal P."/>
            <person name="Satou Y."/>
            <person name="Campbell R.K."/>
            <person name="Chapman J."/>
            <person name="Degnan B."/>
            <person name="De Tomaso A."/>
            <person name="Davidson B."/>
            <person name="Di Gregorio A."/>
            <person name="Gelpke M."/>
            <person name="Goodstein D.M."/>
            <person name="Harafuji N."/>
            <person name="Hastings K.E."/>
            <person name="Ho I."/>
            <person name="Hotta K."/>
            <person name="Huang W."/>
            <person name="Kawashima T."/>
            <person name="Lemaire P."/>
            <person name="Martinez D."/>
            <person name="Meinertzhagen I.A."/>
            <person name="Necula S."/>
            <person name="Nonaka M."/>
            <person name="Putnam N."/>
            <person name="Rash S."/>
            <person name="Saiga H."/>
            <person name="Satake M."/>
            <person name="Terry A."/>
            <person name="Yamada L."/>
            <person name="Wang H.G."/>
            <person name="Awazu S."/>
            <person name="Azumi K."/>
            <person name="Boore J."/>
            <person name="Branno M."/>
            <person name="Chin-Bow S."/>
            <person name="DeSantis R."/>
            <person name="Doyle S."/>
            <person name="Francino P."/>
            <person name="Keys D.N."/>
            <person name="Haga S."/>
            <person name="Hayashi H."/>
            <person name="Hino K."/>
            <person name="Imai K.S."/>
            <person name="Inaba K."/>
            <person name="Kano S."/>
            <person name="Kobayashi K."/>
            <person name="Kobayashi M."/>
            <person name="Lee B.I."/>
            <person name="Makabe K.W."/>
            <person name="Manohar C."/>
            <person name="Matassi G."/>
            <person name="Medina M."/>
            <person name="Mochizuki Y."/>
            <person name="Mount S."/>
            <person name="Morishita T."/>
            <person name="Miura S."/>
            <person name="Nakayama A."/>
            <person name="Nishizaka S."/>
            <person name="Nomoto H."/>
            <person name="Ohta F."/>
            <person name="Oishi K."/>
            <person name="Rigoutsos I."/>
            <person name="Sano M."/>
            <person name="Sasaki A."/>
            <person name="Sasakura Y."/>
            <person name="Shoguchi E."/>
            <person name="Shin-i T."/>
            <person name="Spagnuolo A."/>
            <person name="Stainier D."/>
            <person name="Suzuki M.M."/>
            <person name="Tassy O."/>
            <person name="Takatori N."/>
            <person name="Tokuoka M."/>
            <person name="Yagi K."/>
            <person name="Yoshizaki F."/>
            <person name="Wada S."/>
            <person name="Zhang C."/>
            <person name="Hyatt P.D."/>
            <person name="Larimer F."/>
            <person name="Detter C."/>
            <person name="Doggett N."/>
            <person name="Glavina T."/>
            <person name="Hawkins T."/>
            <person name="Richardson P."/>
            <person name="Lucas S."/>
            <person name="Kohara Y."/>
            <person name="Levine M."/>
            <person name="Satoh N."/>
            <person name="Rokhsar D.S."/>
        </authorList>
    </citation>
    <scope>NUCLEOTIDE SEQUENCE [LARGE SCALE GENOMIC DNA]</scope>
</reference>
<dbReference type="Ensembl" id="ENSCINT00000028123.2">
    <property type="protein sequence ID" value="ENSCINP00000027877.2"/>
    <property type="gene ID" value="ENSCING00000015902.2"/>
</dbReference>
<reference evidence="1" key="2">
    <citation type="submission" date="2025-08" db="UniProtKB">
        <authorList>
            <consortium name="Ensembl"/>
        </authorList>
    </citation>
    <scope>IDENTIFICATION</scope>
</reference>
<dbReference type="AlphaFoldDB" id="F6YZJ6"/>
<reference evidence="1" key="3">
    <citation type="submission" date="2025-09" db="UniProtKB">
        <authorList>
            <consortium name="Ensembl"/>
        </authorList>
    </citation>
    <scope>IDENTIFICATION</scope>
</reference>
<evidence type="ECO:0000313" key="2">
    <source>
        <dbReference type="Proteomes" id="UP000008144"/>
    </source>
</evidence>
<name>F6YZJ6_CIOIN</name>
<dbReference type="HOGENOM" id="CLU_1869705_0_0_1"/>
<accession>F6YZJ6</accession>